<dbReference type="AlphaFoldDB" id="L5KGF6"/>
<feature type="compositionally biased region" description="Basic and acidic residues" evidence="1">
    <location>
        <begin position="58"/>
        <end position="70"/>
    </location>
</feature>
<dbReference type="GO" id="GO:0016853">
    <property type="term" value="F:isomerase activity"/>
    <property type="evidence" value="ECO:0007669"/>
    <property type="project" value="UniProtKB-KW"/>
</dbReference>
<dbReference type="EMBL" id="KB030754">
    <property type="protein sequence ID" value="ELK10377.1"/>
    <property type="molecule type" value="Genomic_DNA"/>
</dbReference>
<dbReference type="Proteomes" id="UP000010552">
    <property type="component" value="Unassembled WGS sequence"/>
</dbReference>
<accession>L5KGF6</accession>
<dbReference type="STRING" id="9402.L5KGF6"/>
<evidence type="ECO:0000313" key="3">
    <source>
        <dbReference type="Proteomes" id="UP000010552"/>
    </source>
</evidence>
<evidence type="ECO:0000256" key="1">
    <source>
        <dbReference type="SAM" id="MobiDB-lite"/>
    </source>
</evidence>
<protein>
    <submittedName>
        <fullName evidence="2">Protein disulfide-isomerase A3</fullName>
    </submittedName>
</protein>
<gene>
    <name evidence="2" type="ORF">PAL_GLEAN10015540</name>
</gene>
<sequence>MGATANDVPSPYEARGFPTIYFSPANKKLDPKKYEGSRELSDFISYLQQEDTNTPMIQEEKPKKKAQEDL</sequence>
<dbReference type="SUPFAM" id="SSF52833">
    <property type="entry name" value="Thioredoxin-like"/>
    <property type="match status" value="1"/>
</dbReference>
<evidence type="ECO:0000313" key="2">
    <source>
        <dbReference type="EMBL" id="ELK10377.1"/>
    </source>
</evidence>
<dbReference type="InterPro" id="IPR036249">
    <property type="entry name" value="Thioredoxin-like_sf"/>
</dbReference>
<keyword evidence="3" id="KW-1185">Reference proteome</keyword>
<dbReference type="InParanoid" id="L5KGF6"/>
<name>L5KGF6_PTEAL</name>
<keyword evidence="2" id="KW-0413">Isomerase</keyword>
<organism evidence="2 3">
    <name type="scientific">Pteropus alecto</name>
    <name type="common">Black flying fox</name>
    <dbReference type="NCBI Taxonomy" id="9402"/>
    <lineage>
        <taxon>Eukaryota</taxon>
        <taxon>Metazoa</taxon>
        <taxon>Chordata</taxon>
        <taxon>Craniata</taxon>
        <taxon>Vertebrata</taxon>
        <taxon>Euteleostomi</taxon>
        <taxon>Mammalia</taxon>
        <taxon>Eutheria</taxon>
        <taxon>Laurasiatheria</taxon>
        <taxon>Chiroptera</taxon>
        <taxon>Yinpterochiroptera</taxon>
        <taxon>Pteropodoidea</taxon>
        <taxon>Pteropodidae</taxon>
        <taxon>Pteropodinae</taxon>
        <taxon>Pteropus</taxon>
    </lineage>
</organism>
<feature type="region of interest" description="Disordered" evidence="1">
    <location>
        <begin position="48"/>
        <end position="70"/>
    </location>
</feature>
<proteinExistence type="predicted"/>
<dbReference type="Gene3D" id="3.40.30.10">
    <property type="entry name" value="Glutaredoxin"/>
    <property type="match status" value="1"/>
</dbReference>
<reference evidence="3" key="1">
    <citation type="journal article" date="2013" name="Science">
        <title>Comparative analysis of bat genomes provides insight into the evolution of flight and immunity.</title>
        <authorList>
            <person name="Zhang G."/>
            <person name="Cowled C."/>
            <person name="Shi Z."/>
            <person name="Huang Z."/>
            <person name="Bishop-Lilly K.A."/>
            <person name="Fang X."/>
            <person name="Wynne J.W."/>
            <person name="Xiong Z."/>
            <person name="Baker M.L."/>
            <person name="Zhao W."/>
            <person name="Tachedjian M."/>
            <person name="Zhu Y."/>
            <person name="Zhou P."/>
            <person name="Jiang X."/>
            <person name="Ng J."/>
            <person name="Yang L."/>
            <person name="Wu L."/>
            <person name="Xiao J."/>
            <person name="Feng Y."/>
            <person name="Chen Y."/>
            <person name="Sun X."/>
            <person name="Zhang Y."/>
            <person name="Marsh G.A."/>
            <person name="Crameri G."/>
            <person name="Broder C.C."/>
            <person name="Frey K.G."/>
            <person name="Wang L.F."/>
            <person name="Wang J."/>
        </authorList>
    </citation>
    <scope>NUCLEOTIDE SEQUENCE [LARGE SCALE GENOMIC DNA]</scope>
</reference>